<dbReference type="Gene3D" id="1.10.630.10">
    <property type="entry name" value="Cytochrome P450"/>
    <property type="match status" value="1"/>
</dbReference>
<sequence>MVTKCPVERDYFTDHTVLLDPYDYFEEMRPRGPICQLETHDCLLVTGFQECVEVLRNPIDFSSINSLASSAFPLPFEPKGSDISEQIEANRDKYVGGDLVVTFDDDRHTNVRSLISRMFTPSRLKANEAFMQDYATKMVKEVVAEGGCELVSRIATPYVTMVIADLLGVPDEDRKLFEAEIAKGQTVGSIDNPDKPTDTSTLEFMGTFFYRYFQERAENPGTDLLSELVTATYPDGETKPDLMTLISLAVFMFAAGQDTSAKLLGNALRYIVDVPGLQQQLREDRKLIPWMLEEVLRLEGSSKATHRLARRDTKIGDYDVPAGTQVIVAIAAANRDPRRWGEDANEFKLKRPGIREHIGFSRGQHTCAGAPLARVEVATILNCFFDHTSDIRISEEKHGKPGARHYQFEPSFIIRGLDNLYVELDPK</sequence>
<dbReference type="GO" id="GO:0004497">
    <property type="term" value="F:monooxygenase activity"/>
    <property type="evidence" value="ECO:0007669"/>
    <property type="project" value="UniProtKB-KW"/>
</dbReference>
<accession>A0A9E5MMS5</accession>
<reference evidence="3" key="1">
    <citation type="submission" date="2020-03" db="EMBL/GenBank/DDBJ databases">
        <authorList>
            <person name="Guo F."/>
        </authorList>
    </citation>
    <scope>NUCLEOTIDE SEQUENCE</scope>
    <source>
        <strain evidence="3">JCM 30134</strain>
    </source>
</reference>
<dbReference type="Proteomes" id="UP000787472">
    <property type="component" value="Unassembled WGS sequence"/>
</dbReference>
<keyword evidence="2" id="KW-0503">Monooxygenase</keyword>
<dbReference type="RefSeq" id="WP_167189123.1">
    <property type="nucleotide sequence ID" value="NZ_JAAONZ010000014.1"/>
</dbReference>
<evidence type="ECO:0000256" key="2">
    <source>
        <dbReference type="RuleBase" id="RU000461"/>
    </source>
</evidence>
<dbReference type="InterPro" id="IPR002397">
    <property type="entry name" value="Cyt_P450_B"/>
</dbReference>
<dbReference type="AlphaFoldDB" id="A0A9E5MMS5"/>
<dbReference type="InterPro" id="IPR036396">
    <property type="entry name" value="Cyt_P450_sf"/>
</dbReference>
<dbReference type="GO" id="GO:0020037">
    <property type="term" value="F:heme binding"/>
    <property type="evidence" value="ECO:0007669"/>
    <property type="project" value="InterPro"/>
</dbReference>
<evidence type="ECO:0000313" key="4">
    <source>
        <dbReference type="Proteomes" id="UP000787472"/>
    </source>
</evidence>
<name>A0A9E5MMS5_9GAMM</name>
<keyword evidence="4" id="KW-1185">Reference proteome</keyword>
<dbReference type="PROSITE" id="PS00086">
    <property type="entry name" value="CYTOCHROME_P450"/>
    <property type="match status" value="1"/>
</dbReference>
<keyword evidence="2" id="KW-0408">Iron</keyword>
<gene>
    <name evidence="3" type="ORF">G8770_16175</name>
</gene>
<dbReference type="PANTHER" id="PTHR46696:SF6">
    <property type="entry name" value="P450, PUTATIVE (EUROFUNG)-RELATED"/>
    <property type="match status" value="1"/>
</dbReference>
<keyword evidence="2" id="KW-0479">Metal-binding</keyword>
<protein>
    <submittedName>
        <fullName evidence="3">Cytochrome P450</fullName>
    </submittedName>
</protein>
<dbReference type="GO" id="GO:0005506">
    <property type="term" value="F:iron ion binding"/>
    <property type="evidence" value="ECO:0007669"/>
    <property type="project" value="InterPro"/>
</dbReference>
<comment type="caution">
    <text evidence="3">The sequence shown here is derived from an EMBL/GenBank/DDBJ whole genome shotgun (WGS) entry which is preliminary data.</text>
</comment>
<dbReference type="EMBL" id="JAAONZ010000014">
    <property type="protein sequence ID" value="NHO67085.1"/>
    <property type="molecule type" value="Genomic_DNA"/>
</dbReference>
<dbReference type="InterPro" id="IPR001128">
    <property type="entry name" value="Cyt_P450"/>
</dbReference>
<dbReference type="PRINTS" id="PR00359">
    <property type="entry name" value="BP450"/>
</dbReference>
<organism evidence="3 4">
    <name type="scientific">Pseudomaricurvus hydrocarbonicus</name>
    <dbReference type="NCBI Taxonomy" id="1470433"/>
    <lineage>
        <taxon>Bacteria</taxon>
        <taxon>Pseudomonadati</taxon>
        <taxon>Pseudomonadota</taxon>
        <taxon>Gammaproteobacteria</taxon>
        <taxon>Cellvibrionales</taxon>
        <taxon>Cellvibrionaceae</taxon>
        <taxon>Pseudomaricurvus</taxon>
    </lineage>
</organism>
<evidence type="ECO:0000256" key="1">
    <source>
        <dbReference type="ARBA" id="ARBA00010617"/>
    </source>
</evidence>
<proteinExistence type="inferred from homology"/>
<dbReference type="SUPFAM" id="SSF48264">
    <property type="entry name" value="Cytochrome P450"/>
    <property type="match status" value="1"/>
</dbReference>
<dbReference type="GO" id="GO:0016705">
    <property type="term" value="F:oxidoreductase activity, acting on paired donors, with incorporation or reduction of molecular oxygen"/>
    <property type="evidence" value="ECO:0007669"/>
    <property type="project" value="InterPro"/>
</dbReference>
<evidence type="ECO:0000313" key="3">
    <source>
        <dbReference type="EMBL" id="NHO67085.1"/>
    </source>
</evidence>
<dbReference type="Pfam" id="PF00067">
    <property type="entry name" value="p450"/>
    <property type="match status" value="1"/>
</dbReference>
<keyword evidence="2" id="KW-0349">Heme</keyword>
<keyword evidence="2" id="KW-0560">Oxidoreductase</keyword>
<comment type="similarity">
    <text evidence="1 2">Belongs to the cytochrome P450 family.</text>
</comment>
<dbReference type="PANTHER" id="PTHR46696">
    <property type="entry name" value="P450, PUTATIVE (EUROFUNG)-RELATED"/>
    <property type="match status" value="1"/>
</dbReference>
<dbReference type="InterPro" id="IPR017972">
    <property type="entry name" value="Cyt_P450_CS"/>
</dbReference>